<keyword evidence="1" id="KW-0472">Membrane</keyword>
<dbReference type="EMBL" id="CP001819">
    <property type="protein sequence ID" value="ACZ21787.1"/>
    <property type="molecule type" value="Genomic_DNA"/>
</dbReference>
<keyword evidence="4" id="KW-1185">Reference proteome</keyword>
<dbReference type="PANTHER" id="PTHR33608">
    <property type="entry name" value="BLL2464 PROTEIN"/>
    <property type="match status" value="1"/>
</dbReference>
<dbReference type="KEGG" id="ske:Sked_18610"/>
<gene>
    <name evidence="3" type="ordered locus">Sked_18610</name>
</gene>
<dbReference type="OrthoDB" id="9776116at2"/>
<dbReference type="InterPro" id="IPR002881">
    <property type="entry name" value="DUF58"/>
</dbReference>
<dbReference type="HOGENOM" id="CLU_052321_0_0_11"/>
<evidence type="ECO:0000313" key="3">
    <source>
        <dbReference type="EMBL" id="ACZ21787.1"/>
    </source>
</evidence>
<protein>
    <submittedName>
        <fullName evidence="3">Uncharacterized conserved protein</fullName>
    </submittedName>
</protein>
<evidence type="ECO:0000313" key="4">
    <source>
        <dbReference type="Proteomes" id="UP000000322"/>
    </source>
</evidence>
<dbReference type="PANTHER" id="PTHR33608:SF14">
    <property type="entry name" value="POSSIBLE CONSERVED SECRETED PROTEIN"/>
    <property type="match status" value="1"/>
</dbReference>
<proteinExistence type="predicted"/>
<dbReference type="Proteomes" id="UP000000322">
    <property type="component" value="Chromosome"/>
</dbReference>
<reference evidence="3 4" key="1">
    <citation type="journal article" date="2009" name="Stand. Genomic Sci.">
        <title>Complete genome sequence of Sanguibacter keddieii type strain (ST-74).</title>
        <authorList>
            <person name="Ivanova N."/>
            <person name="Sikorski J."/>
            <person name="Sims D."/>
            <person name="Brettin T."/>
            <person name="Detter J.C."/>
            <person name="Han C."/>
            <person name="Lapidus A."/>
            <person name="Copeland A."/>
            <person name="Glavina Del Rio T."/>
            <person name="Nolan M."/>
            <person name="Chen F."/>
            <person name="Lucas S."/>
            <person name="Tice H."/>
            <person name="Cheng J.F."/>
            <person name="Bruce D."/>
            <person name="Goodwin L."/>
            <person name="Pitluck S."/>
            <person name="Pati A."/>
            <person name="Mavromatis K."/>
            <person name="Chen A."/>
            <person name="Palaniappan K."/>
            <person name="D'haeseleer P."/>
            <person name="Chain P."/>
            <person name="Bristow J."/>
            <person name="Eisen J.A."/>
            <person name="Markowitz V."/>
            <person name="Hugenholtz P."/>
            <person name="Goker M."/>
            <person name="Pukall R."/>
            <person name="Klenk H.P."/>
            <person name="Kyrpides N.C."/>
        </authorList>
    </citation>
    <scope>NUCLEOTIDE SEQUENCE [LARGE SCALE GENOMIC DNA]</scope>
    <source>
        <strain evidence="4">ATCC 51767 / DSM 10542 / NCFB 3025 / ST-74</strain>
    </source>
</reference>
<organism evidence="3 4">
    <name type="scientific">Sanguibacter keddieii (strain ATCC 51767 / DSM 10542 / NCFB 3025 / ST-74)</name>
    <dbReference type="NCBI Taxonomy" id="446469"/>
    <lineage>
        <taxon>Bacteria</taxon>
        <taxon>Bacillati</taxon>
        <taxon>Actinomycetota</taxon>
        <taxon>Actinomycetes</taxon>
        <taxon>Micrococcales</taxon>
        <taxon>Sanguibacteraceae</taxon>
        <taxon>Sanguibacter</taxon>
    </lineage>
</organism>
<evidence type="ECO:0000259" key="2">
    <source>
        <dbReference type="Pfam" id="PF01882"/>
    </source>
</evidence>
<name>D1BH67_SANKS</name>
<dbReference type="Pfam" id="PF01882">
    <property type="entry name" value="DUF58"/>
    <property type="match status" value="1"/>
</dbReference>
<accession>D1BH67</accession>
<sequence length="449" mass="48085">MTRGSSVAERSRAARAAARWSAAPAVRWERDGVVVVSALVGVVLLCAGLAAGRPQAVAIAVPLVLSAAWAAANRPSGPFTVSTGSGSTTVRDRELAVALTLTVPHGVDLVRVRAESPGNDPVDALVSVPDGTRTLDLTTPSVRTGPRELFTVDAVPVAAEGGWFLDPLHLEPDHVLVLPLVRRLDVVPVASQLRGLTGPHSSRRPGDGSQLRDIALFRAGDSVRRVDWRTTARRSPDVSELYVRRTFAASEASVVLVLDSRDDVGPEVSTWGGYRETAPDVQTSLDIAREAAATVGTAVVDGGDRLGFEDLGRLHTPVPLSGGKRHLQRVVHALALARPAGAPKHRERPPQLPTGAMVYLFSTFLDDSPSRTALAWRALGHRVVAVDTLPQEVLRGLDRHELLAWRLNDIVRRDRLHELSRAGVTVLRWATGEPAVALRAEARALRGHS</sequence>
<dbReference type="AlphaFoldDB" id="D1BH67"/>
<keyword evidence="1" id="KW-1133">Transmembrane helix</keyword>
<feature type="transmembrane region" description="Helical" evidence="1">
    <location>
        <begin position="32"/>
        <end position="51"/>
    </location>
</feature>
<evidence type="ECO:0000256" key="1">
    <source>
        <dbReference type="SAM" id="Phobius"/>
    </source>
</evidence>
<dbReference type="STRING" id="446469.Sked_18610"/>
<dbReference type="RefSeq" id="WP_012866856.1">
    <property type="nucleotide sequence ID" value="NC_013521.1"/>
</dbReference>
<dbReference type="eggNOG" id="COG1721">
    <property type="taxonomic scope" value="Bacteria"/>
</dbReference>
<keyword evidence="1" id="KW-0812">Transmembrane</keyword>
<feature type="domain" description="DUF58" evidence="2">
    <location>
        <begin position="217"/>
        <end position="387"/>
    </location>
</feature>